<name>T1KGH8_TETUR</name>
<dbReference type="Proteomes" id="UP000015104">
    <property type="component" value="Unassembled WGS sequence"/>
</dbReference>
<reference evidence="1" key="2">
    <citation type="submission" date="2015-06" db="UniProtKB">
        <authorList>
            <consortium name="EnsemblMetazoa"/>
        </authorList>
    </citation>
    <scope>IDENTIFICATION</scope>
</reference>
<organism evidence="1 2">
    <name type="scientific">Tetranychus urticae</name>
    <name type="common">Two-spotted spider mite</name>
    <dbReference type="NCBI Taxonomy" id="32264"/>
    <lineage>
        <taxon>Eukaryota</taxon>
        <taxon>Metazoa</taxon>
        <taxon>Ecdysozoa</taxon>
        <taxon>Arthropoda</taxon>
        <taxon>Chelicerata</taxon>
        <taxon>Arachnida</taxon>
        <taxon>Acari</taxon>
        <taxon>Acariformes</taxon>
        <taxon>Trombidiformes</taxon>
        <taxon>Prostigmata</taxon>
        <taxon>Eleutherengona</taxon>
        <taxon>Raphignathae</taxon>
        <taxon>Tetranychoidea</taxon>
        <taxon>Tetranychidae</taxon>
        <taxon>Tetranychus</taxon>
    </lineage>
</organism>
<evidence type="ECO:0000313" key="2">
    <source>
        <dbReference type="Proteomes" id="UP000015104"/>
    </source>
</evidence>
<keyword evidence="2" id="KW-1185">Reference proteome</keyword>
<dbReference type="EMBL" id="CAEY01000066">
    <property type="status" value="NOT_ANNOTATED_CDS"/>
    <property type="molecule type" value="Genomic_DNA"/>
</dbReference>
<accession>T1KGH8</accession>
<protein>
    <submittedName>
        <fullName evidence="1">Uncharacterized protein</fullName>
    </submittedName>
</protein>
<dbReference type="AlphaFoldDB" id="T1KGH8"/>
<evidence type="ECO:0000313" key="1">
    <source>
        <dbReference type="EnsemblMetazoa" id="tetur11g00850.1"/>
    </source>
</evidence>
<dbReference type="HOGENOM" id="CLU_009071_0_0_1"/>
<proteinExistence type="predicted"/>
<sequence length="788" mass="90407">MRKFVAVAGQDCTIILFNGNDDYYDALSDLKELHNVSIHLIRLANSCSLKLDQISDYTFMVNNGVLESIKSTGVPMYFISIKNNPLTMAINFVMDTLNNQIAESIQKSAILFDDSICIGFPTLWNAEKAIEQLNGSQFHGHFLKAELLLDSPLTEILKCVEPNTAMEVKSNKEVEQLTFIKMRNYNEADNSKIIKFCITCTEQSGSQCIWAYQLQYEPTKWELLYNLFEKLYDLGAKKVMFDGNLYCAHFDSVSAYHAFTEKRSRYFKPLEPINAEDLNEKFTKNMNRYVHEIPWCLNSELDIHCLVVKVNDQIHIEFKEMCKKILGYRECIFIKPVLDEFWIGFPDELSCESSKKIVLKFLADLKYLNDVSMAKPSNELLESVNLHDLAGDAYDLAFLSAQLESTKPIAKPQIIERISYLRTEEQECNAAVFHITIKCNFRDWPSWVKLSLEQIVKILVHFSKVIPLAATASYDEATLIFNTWYEAFAAHHFIKNLTLAAFPYFRTYNGASEVQKQQLPCAEIFEYYIINDKRKVLDKIIQNKSLVDRLHLNSSTNKSTPNIDLLDGEITKKIQYLFVITTNSESQFTSGMVSIIKMNLVEMDCPVCIEFDDKIWVGVEYLKKGNKAKTRIDQIKFKMLHENDEDDFNVSVVMDSTQESPPKVTEMLANKLLNPKKSSINMKAVGMSTSRYWQLVSSPLNAINESPALAKAFGWINPTDPPSWNVYASPSALDLEDAELTFTILYPYRNYIDSIYGGLMKYATKALDKQLQNMFKLKNIELENCFCN</sequence>
<dbReference type="STRING" id="32264.T1KGH8"/>
<dbReference type="EnsemblMetazoa" id="tetur11g00850.1">
    <property type="protein sequence ID" value="tetur11g00850.1"/>
    <property type="gene ID" value="tetur11g00850"/>
</dbReference>
<reference evidence="2" key="1">
    <citation type="submission" date="2011-08" db="EMBL/GenBank/DDBJ databases">
        <authorList>
            <person name="Rombauts S."/>
        </authorList>
    </citation>
    <scope>NUCLEOTIDE SEQUENCE</scope>
    <source>
        <strain evidence="2">London</strain>
    </source>
</reference>
<dbReference type="eggNOG" id="ENOG502RY8B">
    <property type="taxonomic scope" value="Eukaryota"/>
</dbReference>